<dbReference type="AlphaFoldDB" id="A0A286G285"/>
<comment type="similarity">
    <text evidence="2">Belongs to the DoxX family.</text>
</comment>
<evidence type="ECO:0000256" key="3">
    <source>
        <dbReference type="ARBA" id="ARBA00022475"/>
    </source>
</evidence>
<dbReference type="InterPro" id="IPR032808">
    <property type="entry name" value="DoxX"/>
</dbReference>
<name>A0A286G285_9PROT</name>
<feature type="transmembrane region" description="Helical" evidence="7">
    <location>
        <begin position="108"/>
        <end position="127"/>
    </location>
</feature>
<organism evidence="8 9">
    <name type="scientific">Caenispirillum bisanense</name>
    <dbReference type="NCBI Taxonomy" id="414052"/>
    <lineage>
        <taxon>Bacteria</taxon>
        <taxon>Pseudomonadati</taxon>
        <taxon>Pseudomonadota</taxon>
        <taxon>Alphaproteobacteria</taxon>
        <taxon>Rhodospirillales</taxon>
        <taxon>Novispirillaceae</taxon>
        <taxon>Caenispirillum</taxon>
    </lineage>
</organism>
<gene>
    <name evidence="8" type="ORF">SAMN05421508_101283</name>
</gene>
<evidence type="ECO:0000256" key="7">
    <source>
        <dbReference type="SAM" id="Phobius"/>
    </source>
</evidence>
<accession>A0A286G285</accession>
<dbReference type="PANTHER" id="PTHR33452">
    <property type="entry name" value="OXIDOREDUCTASE CATD-RELATED"/>
    <property type="match status" value="1"/>
</dbReference>
<keyword evidence="6 7" id="KW-0472">Membrane</keyword>
<evidence type="ECO:0000313" key="8">
    <source>
        <dbReference type="EMBL" id="SOD89631.1"/>
    </source>
</evidence>
<reference evidence="8 9" key="1">
    <citation type="submission" date="2017-09" db="EMBL/GenBank/DDBJ databases">
        <authorList>
            <person name="Ehlers B."/>
            <person name="Leendertz F.H."/>
        </authorList>
    </citation>
    <scope>NUCLEOTIDE SEQUENCE [LARGE SCALE GENOMIC DNA]</scope>
    <source>
        <strain evidence="8 9">USBA 140</strain>
    </source>
</reference>
<dbReference type="GO" id="GO:0005886">
    <property type="term" value="C:plasma membrane"/>
    <property type="evidence" value="ECO:0007669"/>
    <property type="project" value="UniProtKB-SubCell"/>
</dbReference>
<keyword evidence="3" id="KW-1003">Cell membrane</keyword>
<dbReference type="InterPro" id="IPR051907">
    <property type="entry name" value="DoxX-like_oxidoreductase"/>
</dbReference>
<comment type="subcellular location">
    <subcellularLocation>
        <location evidence="1">Cell membrane</location>
        <topology evidence="1">Multi-pass membrane protein</topology>
    </subcellularLocation>
</comment>
<evidence type="ECO:0000256" key="2">
    <source>
        <dbReference type="ARBA" id="ARBA00006679"/>
    </source>
</evidence>
<evidence type="ECO:0000256" key="6">
    <source>
        <dbReference type="ARBA" id="ARBA00023136"/>
    </source>
</evidence>
<dbReference type="RefSeq" id="WP_097277756.1">
    <property type="nucleotide sequence ID" value="NZ_OCNJ01000001.1"/>
</dbReference>
<evidence type="ECO:0000313" key="9">
    <source>
        <dbReference type="Proteomes" id="UP000219621"/>
    </source>
</evidence>
<evidence type="ECO:0000256" key="5">
    <source>
        <dbReference type="ARBA" id="ARBA00022989"/>
    </source>
</evidence>
<keyword evidence="9" id="KW-1185">Reference proteome</keyword>
<dbReference type="PANTHER" id="PTHR33452:SF1">
    <property type="entry name" value="INNER MEMBRANE PROTEIN YPHA-RELATED"/>
    <property type="match status" value="1"/>
</dbReference>
<feature type="transmembrane region" description="Helical" evidence="7">
    <location>
        <begin position="78"/>
        <end position="96"/>
    </location>
</feature>
<proteinExistence type="inferred from homology"/>
<feature type="transmembrane region" description="Helical" evidence="7">
    <location>
        <begin position="51"/>
        <end position="71"/>
    </location>
</feature>
<dbReference type="Pfam" id="PF07681">
    <property type="entry name" value="DoxX"/>
    <property type="match status" value="1"/>
</dbReference>
<evidence type="ECO:0000256" key="1">
    <source>
        <dbReference type="ARBA" id="ARBA00004651"/>
    </source>
</evidence>
<protein>
    <submittedName>
        <fullName evidence="8">Putative oxidoreductase</fullName>
    </submittedName>
</protein>
<dbReference type="EMBL" id="OCNJ01000001">
    <property type="protein sequence ID" value="SOD89631.1"/>
    <property type="molecule type" value="Genomic_DNA"/>
</dbReference>
<dbReference type="OrthoDB" id="5382961at2"/>
<evidence type="ECO:0000256" key="4">
    <source>
        <dbReference type="ARBA" id="ARBA00022692"/>
    </source>
</evidence>
<dbReference type="Proteomes" id="UP000219621">
    <property type="component" value="Unassembled WGS sequence"/>
</dbReference>
<keyword evidence="4 7" id="KW-0812">Transmembrane</keyword>
<sequence length="145" mass="15151">MTDTRFAPYAALLLRLTLGVAVLAHGLMKVFVFTPAGTVGFFESIGLPGPLAYLVIFAEVAGGLALILGLWTRLVALLLVPVLLGALWAHAGNGWVFSAPGGGWEFPAFWTVTLLVQAMLGDGAYAVKVPFRLLDGGAAPEAARS</sequence>
<keyword evidence="5 7" id="KW-1133">Transmembrane helix</keyword>
<feature type="transmembrane region" description="Helical" evidence="7">
    <location>
        <begin position="12"/>
        <end position="31"/>
    </location>
</feature>